<accession>A0A5B8U4A7</accession>
<dbReference type="KEGG" id="bsol:FSW04_10460"/>
<protein>
    <submittedName>
        <fullName evidence="1">Uncharacterized protein</fullName>
    </submittedName>
</protein>
<dbReference type="AlphaFoldDB" id="A0A5B8U4A7"/>
<evidence type="ECO:0000313" key="2">
    <source>
        <dbReference type="Proteomes" id="UP000321805"/>
    </source>
</evidence>
<proteinExistence type="predicted"/>
<keyword evidence="2" id="KW-1185">Reference proteome</keyword>
<reference evidence="1 2" key="1">
    <citation type="journal article" date="2018" name="J. Microbiol.">
        <title>Baekduia soli gen. nov., sp. nov., a novel bacterium isolated from the soil of Baekdu Mountain and proposal of a novel family name, Baekduiaceae fam. nov.</title>
        <authorList>
            <person name="An D.S."/>
            <person name="Siddiqi M.Z."/>
            <person name="Kim K.H."/>
            <person name="Yu H.S."/>
            <person name="Im W.T."/>
        </authorList>
    </citation>
    <scope>NUCLEOTIDE SEQUENCE [LARGE SCALE GENOMIC DNA]</scope>
    <source>
        <strain evidence="1 2">BR7-21</strain>
    </source>
</reference>
<name>A0A5B8U4A7_9ACTN</name>
<sequence length="85" mass="9500">MSTMDSTAGMTLGSALERRRLEVRAGRMEQVLAALRRRESIYAKEGAVPPPLRAAIRDFGLELDAVRGQLRDRSCGARFRSLPQR</sequence>
<evidence type="ECO:0000313" key="1">
    <source>
        <dbReference type="EMBL" id="QEC47949.1"/>
    </source>
</evidence>
<dbReference type="EMBL" id="CP042430">
    <property type="protein sequence ID" value="QEC47949.1"/>
    <property type="molecule type" value="Genomic_DNA"/>
</dbReference>
<organism evidence="1 2">
    <name type="scientific">Baekduia soli</name>
    <dbReference type="NCBI Taxonomy" id="496014"/>
    <lineage>
        <taxon>Bacteria</taxon>
        <taxon>Bacillati</taxon>
        <taxon>Actinomycetota</taxon>
        <taxon>Thermoleophilia</taxon>
        <taxon>Solirubrobacterales</taxon>
        <taxon>Baekduiaceae</taxon>
        <taxon>Baekduia</taxon>
    </lineage>
</organism>
<dbReference type="RefSeq" id="WP_146918980.1">
    <property type="nucleotide sequence ID" value="NZ_CP042430.1"/>
</dbReference>
<dbReference type="Proteomes" id="UP000321805">
    <property type="component" value="Chromosome"/>
</dbReference>
<gene>
    <name evidence="1" type="ORF">FSW04_10460</name>
</gene>